<evidence type="ECO:0000256" key="1">
    <source>
        <dbReference type="SAM" id="SignalP"/>
    </source>
</evidence>
<proteinExistence type="predicted"/>
<organism evidence="2 3">
    <name type="scientific">Deinococcus ruber</name>
    <dbReference type="NCBI Taxonomy" id="1848197"/>
    <lineage>
        <taxon>Bacteria</taxon>
        <taxon>Thermotogati</taxon>
        <taxon>Deinococcota</taxon>
        <taxon>Deinococci</taxon>
        <taxon>Deinococcales</taxon>
        <taxon>Deinococcaceae</taxon>
        <taxon>Deinococcus</taxon>
    </lineage>
</organism>
<evidence type="ECO:0000313" key="2">
    <source>
        <dbReference type="EMBL" id="GGR16816.1"/>
    </source>
</evidence>
<dbReference type="PROSITE" id="PS51257">
    <property type="entry name" value="PROKAR_LIPOPROTEIN"/>
    <property type="match status" value="1"/>
</dbReference>
<dbReference type="RefSeq" id="WP_189091508.1">
    <property type="nucleotide sequence ID" value="NZ_BMQL01000019.1"/>
</dbReference>
<feature type="chain" id="PRO_5037479122" description="BIG2 domain-containing protein" evidence="1">
    <location>
        <begin position="28"/>
        <end position="310"/>
    </location>
</feature>
<gene>
    <name evidence="2" type="ORF">GCM10008957_31820</name>
</gene>
<evidence type="ECO:0008006" key="4">
    <source>
        <dbReference type="Google" id="ProtNLM"/>
    </source>
</evidence>
<feature type="signal peptide" evidence="1">
    <location>
        <begin position="1"/>
        <end position="27"/>
    </location>
</feature>
<dbReference type="Proteomes" id="UP000603865">
    <property type="component" value="Unassembled WGS sequence"/>
</dbReference>
<dbReference type="EMBL" id="BMQL01000019">
    <property type="protein sequence ID" value="GGR16816.1"/>
    <property type="molecule type" value="Genomic_DNA"/>
</dbReference>
<dbReference type="Gene3D" id="2.60.40.1080">
    <property type="match status" value="1"/>
</dbReference>
<comment type="caution">
    <text evidence="2">The sequence shown here is derived from an EMBL/GenBank/DDBJ whole genome shotgun (WGS) entry which is preliminary data.</text>
</comment>
<sequence length="310" mass="32453">MKKIVLFLPVTAALITACGATSTPATLSTLVLGGVTSPLQISGDAKLSVVATDTNGQPFAGTPTFTSSDPNVIAVAADGVLNVRHLSTAPVVLTASEGGKSATLSVTTYGLDAFGGTYNSQVTDTKVGYYFAFAFREKNGDSNPIDTPLTLQGPVGFNKGFPIDATLLTQSTLTSRTAKSNRDVPIVSGLYTASSTVNGVLFTKTFVLDGAKILETPNKVNVSVSKLGYTATGTTPTGVESLYTDVFADSTDEITDNLIQLPKSGNWETPLPPGTYYVTTSARSYNASFGKPFPDQVNRSEYYQGQVVIP</sequence>
<name>A0A918CCH3_9DEIO</name>
<dbReference type="AlphaFoldDB" id="A0A918CCH3"/>
<keyword evidence="3" id="KW-1185">Reference proteome</keyword>
<keyword evidence="1" id="KW-0732">Signal</keyword>
<reference evidence="2" key="2">
    <citation type="submission" date="2020-09" db="EMBL/GenBank/DDBJ databases">
        <authorList>
            <person name="Sun Q."/>
            <person name="Ohkuma M."/>
        </authorList>
    </citation>
    <scope>NUCLEOTIDE SEQUENCE</scope>
    <source>
        <strain evidence="2">JCM 31311</strain>
    </source>
</reference>
<protein>
    <recommendedName>
        <fullName evidence="4">BIG2 domain-containing protein</fullName>
    </recommendedName>
</protein>
<accession>A0A918CCH3</accession>
<evidence type="ECO:0000313" key="3">
    <source>
        <dbReference type="Proteomes" id="UP000603865"/>
    </source>
</evidence>
<reference evidence="2" key="1">
    <citation type="journal article" date="2014" name="Int. J. Syst. Evol. Microbiol.">
        <title>Complete genome sequence of Corynebacterium casei LMG S-19264T (=DSM 44701T), isolated from a smear-ripened cheese.</title>
        <authorList>
            <consortium name="US DOE Joint Genome Institute (JGI-PGF)"/>
            <person name="Walter F."/>
            <person name="Albersmeier A."/>
            <person name="Kalinowski J."/>
            <person name="Ruckert C."/>
        </authorList>
    </citation>
    <scope>NUCLEOTIDE SEQUENCE</scope>
    <source>
        <strain evidence="2">JCM 31311</strain>
    </source>
</reference>